<comment type="caution">
    <text evidence="1">The sequence shown here is derived from an EMBL/GenBank/DDBJ whole genome shotgun (WGS) entry which is preliminary data.</text>
</comment>
<name>A0ACB8YT96_9ASTR</name>
<reference evidence="2" key="1">
    <citation type="journal article" date="2022" name="Mol. Ecol. Resour.">
        <title>The genomes of chicory, endive, great burdock and yacon provide insights into Asteraceae palaeo-polyploidization history and plant inulin production.</title>
        <authorList>
            <person name="Fan W."/>
            <person name="Wang S."/>
            <person name="Wang H."/>
            <person name="Wang A."/>
            <person name="Jiang F."/>
            <person name="Liu H."/>
            <person name="Zhao H."/>
            <person name="Xu D."/>
            <person name="Zhang Y."/>
        </authorList>
    </citation>
    <scope>NUCLEOTIDE SEQUENCE [LARGE SCALE GENOMIC DNA]</scope>
    <source>
        <strain evidence="2">cv. Yunnan</strain>
    </source>
</reference>
<accession>A0ACB8YT96</accession>
<organism evidence="1 2">
    <name type="scientific">Smallanthus sonchifolius</name>
    <dbReference type="NCBI Taxonomy" id="185202"/>
    <lineage>
        <taxon>Eukaryota</taxon>
        <taxon>Viridiplantae</taxon>
        <taxon>Streptophyta</taxon>
        <taxon>Embryophyta</taxon>
        <taxon>Tracheophyta</taxon>
        <taxon>Spermatophyta</taxon>
        <taxon>Magnoliopsida</taxon>
        <taxon>eudicotyledons</taxon>
        <taxon>Gunneridae</taxon>
        <taxon>Pentapetalae</taxon>
        <taxon>asterids</taxon>
        <taxon>campanulids</taxon>
        <taxon>Asterales</taxon>
        <taxon>Asteraceae</taxon>
        <taxon>Asteroideae</taxon>
        <taxon>Heliantheae alliance</taxon>
        <taxon>Millerieae</taxon>
        <taxon>Smallanthus</taxon>
    </lineage>
</organism>
<sequence length="471" mass="53598">MDMPFLPRLFLMQHVNNGPYLSVVASPPANRPSGLIRPDESQFGSPRAKFAAETSQTGDASLVHIRSCYNNKYWVAREQDRVFWIAASADKPEEDQTNPGCTLFRTSRHTNSSGKPSFQLFCISRSMYLFHIAGAAGGLAAALTWGPMFPAVDWQTLLILPSQVSFGSEELKDQYLCSRVIDKHYNYHRFESGLDIGSLLVAHELFPTHDGNYRIKNLHFGRFWRLGTRWIWADAADNNHTSEATFSFVKLNDAQSIAVRNLGNNLFCAPDTREGKVNCLRAEHPTIIGRTRLLVEERVLKREIQNIQYRYSDVRIYEEGLEEVSNAIGVNKDPMFPATVILSLKKTESLSTYWSNSISLNLNVNAELKVTPIPLIVEGKLQWSVDFEYTYEWRKERTTTTTTQVFYVVVVPPLTTVKVTLMCTKAACDVPYSYTQRDLLPNGQWVTTVKDDGIYNGFNTDNFYFYSERVN</sequence>
<reference evidence="1 2" key="2">
    <citation type="journal article" date="2022" name="Mol. Ecol. Resour.">
        <title>The genomes of chicory, endive, great burdock and yacon provide insights into Asteraceae paleo-polyploidization history and plant inulin production.</title>
        <authorList>
            <person name="Fan W."/>
            <person name="Wang S."/>
            <person name="Wang H."/>
            <person name="Wang A."/>
            <person name="Jiang F."/>
            <person name="Liu H."/>
            <person name="Zhao H."/>
            <person name="Xu D."/>
            <person name="Zhang Y."/>
        </authorList>
    </citation>
    <scope>NUCLEOTIDE SEQUENCE [LARGE SCALE GENOMIC DNA]</scope>
    <source>
        <strain evidence="2">cv. Yunnan</strain>
        <tissue evidence="1">Leaves</tissue>
    </source>
</reference>
<evidence type="ECO:0000313" key="2">
    <source>
        <dbReference type="Proteomes" id="UP001056120"/>
    </source>
</evidence>
<evidence type="ECO:0000313" key="1">
    <source>
        <dbReference type="EMBL" id="KAI3688305.1"/>
    </source>
</evidence>
<protein>
    <submittedName>
        <fullName evidence="1">Uncharacterized protein</fullName>
    </submittedName>
</protein>
<dbReference type="EMBL" id="CM042044">
    <property type="protein sequence ID" value="KAI3688305.1"/>
    <property type="molecule type" value="Genomic_DNA"/>
</dbReference>
<keyword evidence="2" id="KW-1185">Reference proteome</keyword>
<proteinExistence type="predicted"/>
<dbReference type="Proteomes" id="UP001056120">
    <property type="component" value="Linkage Group LG27"/>
</dbReference>
<gene>
    <name evidence="1" type="ORF">L1987_82016</name>
</gene>